<dbReference type="InterPro" id="IPR049468">
    <property type="entry name" value="Restrct_endonuc-II-like_dom"/>
</dbReference>
<accession>A0A255E0N4</accession>
<dbReference type="Proteomes" id="UP000216533">
    <property type="component" value="Unassembled WGS sequence"/>
</dbReference>
<feature type="region of interest" description="Disordered" evidence="1">
    <location>
        <begin position="326"/>
        <end position="368"/>
    </location>
</feature>
<evidence type="ECO:0000313" key="3">
    <source>
        <dbReference type="EMBL" id="OYN85128.1"/>
    </source>
</evidence>
<dbReference type="AlphaFoldDB" id="A0A255E0N4"/>
<name>A0A255E0N4_9ACTN</name>
<evidence type="ECO:0000259" key="2">
    <source>
        <dbReference type="Pfam" id="PF18741"/>
    </source>
</evidence>
<dbReference type="EMBL" id="NMVI01000026">
    <property type="protein sequence ID" value="OYN85128.1"/>
    <property type="molecule type" value="Genomic_DNA"/>
</dbReference>
<sequence length="368" mass="40743">MPLSDPEASAYQHGDDSCGHCPCSARTEQGRRLSTAGLAAGVIHTFVLLRHISRSRADGEDVSLKVIRTAELRRDGWSDWKIRKAAARGDLVRLRRGWYADGSSSDPDLINAVRQGGAISCITALERLGVFVPSHSTPHVRRTERSYRRRGGCRAHGCHEPVLGGVDDIHTALRCAIRCMTPEWILVIVESIHVQELMTMSHILDAVAGAPRWVLQLLERLDQAESGTETLVRLWLRRLGIKMTCQVTIVGVGRVDLLIGQRLVIEVDGFEYHSSPEQFEKDRQRDRRLVALGYLVVRLSYRQVMENWDEVLPDILRIIRTRAHRRPPKGGGGLTPRPVSSRSSGLAAAAITHGHGHSDASVAVTGGR</sequence>
<feature type="domain" description="Restriction endonuclease type II-like" evidence="2">
    <location>
        <begin position="232"/>
        <end position="316"/>
    </location>
</feature>
<dbReference type="Gene3D" id="3.40.960.10">
    <property type="entry name" value="VSR Endonuclease"/>
    <property type="match status" value="1"/>
</dbReference>
<evidence type="ECO:0000256" key="1">
    <source>
        <dbReference type="SAM" id="MobiDB-lite"/>
    </source>
</evidence>
<dbReference type="InterPro" id="IPR011335">
    <property type="entry name" value="Restrct_endonuc-II-like"/>
</dbReference>
<comment type="caution">
    <text evidence="3">The sequence shown here is derived from an EMBL/GenBank/DDBJ whole genome shotgun (WGS) entry which is preliminary data.</text>
</comment>
<dbReference type="SUPFAM" id="SSF52980">
    <property type="entry name" value="Restriction endonuclease-like"/>
    <property type="match status" value="1"/>
</dbReference>
<reference evidence="3 4" key="1">
    <citation type="submission" date="2017-07" db="EMBL/GenBank/DDBJ databases">
        <title>Draft whole genome sequences of clinical Proprionibacteriaceae strains.</title>
        <authorList>
            <person name="Bernier A.-M."/>
            <person name="Bernard K."/>
            <person name="Domingo M.-C."/>
        </authorList>
    </citation>
    <scope>NUCLEOTIDE SEQUENCE [LARGE SCALE GENOMIC DNA]</scope>
    <source>
        <strain evidence="3 4">NML 160184</strain>
    </source>
</reference>
<organism evidence="3 4">
    <name type="scientific">Parenemella sanctibonifatiensis</name>
    <dbReference type="NCBI Taxonomy" id="2016505"/>
    <lineage>
        <taxon>Bacteria</taxon>
        <taxon>Bacillati</taxon>
        <taxon>Actinomycetota</taxon>
        <taxon>Actinomycetes</taxon>
        <taxon>Propionibacteriales</taxon>
        <taxon>Propionibacteriaceae</taxon>
        <taxon>Parenemella</taxon>
    </lineage>
</organism>
<gene>
    <name evidence="3" type="ORF">CGZ92_11755</name>
</gene>
<proteinExistence type="predicted"/>
<evidence type="ECO:0000313" key="4">
    <source>
        <dbReference type="Proteomes" id="UP000216533"/>
    </source>
</evidence>
<protein>
    <recommendedName>
        <fullName evidence="2">Restriction endonuclease type II-like domain-containing protein</fullName>
    </recommendedName>
</protein>
<dbReference type="Pfam" id="PF18741">
    <property type="entry name" value="MTES_1575"/>
    <property type="match status" value="1"/>
</dbReference>